<proteinExistence type="predicted"/>
<name>A0A6C0EC34_9ZZZZ</name>
<feature type="compositionally biased region" description="Basic and acidic residues" evidence="1">
    <location>
        <begin position="201"/>
        <end position="219"/>
    </location>
</feature>
<reference evidence="3" key="1">
    <citation type="journal article" date="2020" name="Nature">
        <title>Giant virus diversity and host interactions through global metagenomics.</title>
        <authorList>
            <person name="Schulz F."/>
            <person name="Roux S."/>
            <person name="Paez-Espino D."/>
            <person name="Jungbluth S."/>
            <person name="Walsh D.A."/>
            <person name="Denef V.J."/>
            <person name="McMahon K.D."/>
            <person name="Konstantinidis K.T."/>
            <person name="Eloe-Fadrosh E.A."/>
            <person name="Kyrpides N.C."/>
            <person name="Woyke T."/>
        </authorList>
    </citation>
    <scope>NUCLEOTIDE SEQUENCE</scope>
    <source>
        <strain evidence="3">GVMAG-M-3300023179-27</strain>
    </source>
</reference>
<dbReference type="GO" id="GO:0005524">
    <property type="term" value="F:ATP binding"/>
    <property type="evidence" value="ECO:0007669"/>
    <property type="project" value="InterPro"/>
</dbReference>
<feature type="domain" description="ATPase AAA-type core" evidence="2">
    <location>
        <begin position="229"/>
        <end position="315"/>
    </location>
</feature>
<evidence type="ECO:0000259" key="2">
    <source>
        <dbReference type="Pfam" id="PF00004"/>
    </source>
</evidence>
<protein>
    <recommendedName>
        <fullName evidence="2">ATPase AAA-type core domain-containing protein</fullName>
    </recommendedName>
</protein>
<dbReference type="Pfam" id="PF00004">
    <property type="entry name" value="AAA"/>
    <property type="match status" value="1"/>
</dbReference>
<sequence>MSNNIVCDMIKHIEYLYETDNPLIERFANLNMLYDALHDLNEVVGMDEIKGAIIKIIKFLIIDLEYRKSTNFDGHMLHTVIYGNPGVGKTLIGSILAKIWGGIGILKPAKSPPKTDLQNELIDRIAKLTIMLKKIDVKESSTQTDMPIEEFKKLPIYRYDSDAVYRRHKIPLLSVPIQKQRDQYYTLQKYDLPQKPLVKKKEVAQDEKPQVEIPKEPPKKKLNRTHFTPPLIIISRNDLVGQYMGHSSEKTNSVLNEALQAGKAVFIDEAYSLVHDEKDSFGHEAINELNLFMSTHPELIIIFAGYKDKIESTLFTYQKGFKRRCKWVFEISNYTPKMLTKIFKKQMESSFWKVDIKDEDLDAFFEKNKNNFESFAGDTEKLSFCCKLEYACLRFDDIYSTQELKKTIYKTINKNILLKAYEDYKSNMPNKENELLTYFS</sequence>
<feature type="region of interest" description="Disordered" evidence="1">
    <location>
        <begin position="201"/>
        <end position="220"/>
    </location>
</feature>
<dbReference type="InterPro" id="IPR050773">
    <property type="entry name" value="CbxX/CfxQ_RuBisCO_ESX"/>
</dbReference>
<dbReference type="PANTHER" id="PTHR43392">
    <property type="entry name" value="AAA-TYPE ATPASE FAMILY PROTEIN / ANKYRIN REPEAT FAMILY PROTEIN"/>
    <property type="match status" value="1"/>
</dbReference>
<dbReference type="PANTHER" id="PTHR43392:SF2">
    <property type="entry name" value="AAA-TYPE ATPASE FAMILY PROTEIN _ ANKYRIN REPEAT FAMILY PROTEIN"/>
    <property type="match status" value="1"/>
</dbReference>
<dbReference type="InterPro" id="IPR003959">
    <property type="entry name" value="ATPase_AAA_core"/>
</dbReference>
<dbReference type="GO" id="GO:0016887">
    <property type="term" value="F:ATP hydrolysis activity"/>
    <property type="evidence" value="ECO:0007669"/>
    <property type="project" value="InterPro"/>
</dbReference>
<dbReference type="EMBL" id="MN739790">
    <property type="protein sequence ID" value="QHT26448.1"/>
    <property type="molecule type" value="Genomic_DNA"/>
</dbReference>
<organism evidence="3">
    <name type="scientific">viral metagenome</name>
    <dbReference type="NCBI Taxonomy" id="1070528"/>
    <lineage>
        <taxon>unclassified sequences</taxon>
        <taxon>metagenomes</taxon>
        <taxon>organismal metagenomes</taxon>
    </lineage>
</organism>
<dbReference type="SUPFAM" id="SSF52540">
    <property type="entry name" value="P-loop containing nucleoside triphosphate hydrolases"/>
    <property type="match status" value="1"/>
</dbReference>
<evidence type="ECO:0000256" key="1">
    <source>
        <dbReference type="SAM" id="MobiDB-lite"/>
    </source>
</evidence>
<dbReference type="InterPro" id="IPR027417">
    <property type="entry name" value="P-loop_NTPase"/>
</dbReference>
<accession>A0A6C0EC34</accession>
<dbReference type="Gene3D" id="3.40.50.300">
    <property type="entry name" value="P-loop containing nucleotide triphosphate hydrolases"/>
    <property type="match status" value="1"/>
</dbReference>
<evidence type="ECO:0000313" key="3">
    <source>
        <dbReference type="EMBL" id="QHT26448.1"/>
    </source>
</evidence>
<dbReference type="AlphaFoldDB" id="A0A6C0EC34"/>